<feature type="signal peptide" evidence="2">
    <location>
        <begin position="1"/>
        <end position="29"/>
    </location>
</feature>
<sequence>MMRRWIKGCQVVRNVMLASLLAASGAVWADTSAADLLRVDAGGQEVVDMRQSIARVAVGNEAVAAIRVISPRQFIVQGKEPGITSLLIWLRGQAKAEERRILVSVPTVGDGSEGGLALKAAGDLRILSGSAPDVATLVAAREGARHLSAGKDAAPLLDRSTVDLGGEVQIDVRVVEFSRKVMNRAGMSFLSNKSGFSFGAYAPGSLSKAQLSNGAITAEASLPVSQALNLLIGSSKNNLLGVVSLLEGNGFARTLAQPTLVAQSGRDADFLAGGEFPVPVPQALGQTTIQYKPYGIRLQVSPTVLASNRIALTVTPEVSDLDFENGITINGVSVPSLTTRRASTSVELGNGESFVIGGLVSQNLMRNINKVPGLGDVPLLGAFFKSVSLAREDKELVFIVTPRLVRPLAAGTELGELPGAAFAKQGTGLMESWLMSDDDFNRSITGLSQ</sequence>
<dbReference type="InterPro" id="IPR004846">
    <property type="entry name" value="T2SS/T3SS_dom"/>
</dbReference>
<proteinExistence type="inferred from homology"/>
<dbReference type="PANTHER" id="PTHR30332">
    <property type="entry name" value="PROBABLE GENERAL SECRETION PATHWAY PROTEIN D"/>
    <property type="match status" value="1"/>
</dbReference>
<evidence type="ECO:0000259" key="3">
    <source>
        <dbReference type="Pfam" id="PF00263"/>
    </source>
</evidence>
<reference evidence="5 6" key="1">
    <citation type="submission" date="2024-04" db="EMBL/GenBank/DDBJ databases">
        <title>Dissimilatory iodate-reducing microorganisms contribute to the enrichment of iodine in groundwater.</title>
        <authorList>
            <person name="Jiang Z."/>
        </authorList>
    </citation>
    <scope>NUCLEOTIDE SEQUENCE [LARGE SCALE GENOMIC DNA]</scope>
    <source>
        <strain evidence="5 6">NCP973</strain>
    </source>
</reference>
<dbReference type="PRINTS" id="PR00811">
    <property type="entry name" value="BCTERIALGSPD"/>
</dbReference>
<evidence type="ECO:0000256" key="2">
    <source>
        <dbReference type="SAM" id="SignalP"/>
    </source>
</evidence>
<dbReference type="EMBL" id="CP151406">
    <property type="protein sequence ID" value="WZJ20528.1"/>
    <property type="molecule type" value="Genomic_DNA"/>
</dbReference>
<dbReference type="InterPro" id="IPR050810">
    <property type="entry name" value="Bact_Secretion_Sys_Channel"/>
</dbReference>
<dbReference type="Pfam" id="PF00263">
    <property type="entry name" value="Secretin"/>
    <property type="match status" value="1"/>
</dbReference>
<organism evidence="5 6">
    <name type="scientific">Azonexus hydrophilus</name>
    <dbReference type="NCBI Taxonomy" id="418702"/>
    <lineage>
        <taxon>Bacteria</taxon>
        <taxon>Pseudomonadati</taxon>
        <taxon>Pseudomonadota</taxon>
        <taxon>Betaproteobacteria</taxon>
        <taxon>Rhodocyclales</taxon>
        <taxon>Azonexaceae</taxon>
        <taxon>Azonexus</taxon>
    </lineage>
</organism>
<feature type="chain" id="PRO_5045978038" evidence="2">
    <location>
        <begin position="30"/>
        <end position="449"/>
    </location>
</feature>
<evidence type="ECO:0000256" key="1">
    <source>
        <dbReference type="RuleBase" id="RU004003"/>
    </source>
</evidence>
<feature type="domain" description="Pilus formation protein N-terminal" evidence="4">
    <location>
        <begin position="34"/>
        <end position="103"/>
    </location>
</feature>
<gene>
    <name evidence="5" type="ORF">AADV58_11240</name>
</gene>
<keyword evidence="6" id="KW-1185">Reference proteome</keyword>
<comment type="similarity">
    <text evidence="1">Belongs to the bacterial secretin family.</text>
</comment>
<evidence type="ECO:0000313" key="5">
    <source>
        <dbReference type="EMBL" id="WZJ20528.1"/>
    </source>
</evidence>
<accession>A0ABZ2XD20</accession>
<keyword evidence="2" id="KW-0732">Signal</keyword>
<name>A0ABZ2XD20_9RHOO</name>
<dbReference type="InterPro" id="IPR001775">
    <property type="entry name" value="GspD/PilQ"/>
</dbReference>
<dbReference type="Pfam" id="PF13629">
    <property type="entry name" value="T2SS-T3SS_pil_N"/>
    <property type="match status" value="1"/>
</dbReference>
<protein>
    <submittedName>
        <fullName evidence="5">Type II and III secretion system protein family protein</fullName>
    </submittedName>
</protein>
<evidence type="ECO:0000313" key="6">
    <source>
        <dbReference type="Proteomes" id="UP001479520"/>
    </source>
</evidence>
<dbReference type="Proteomes" id="UP001479520">
    <property type="component" value="Chromosome"/>
</dbReference>
<dbReference type="PANTHER" id="PTHR30332:SF17">
    <property type="entry name" value="TYPE IV PILIATION SYSTEM PROTEIN DR_0774-RELATED"/>
    <property type="match status" value="1"/>
</dbReference>
<evidence type="ECO:0000259" key="4">
    <source>
        <dbReference type="Pfam" id="PF13629"/>
    </source>
</evidence>
<feature type="domain" description="Type II/III secretion system secretin-like" evidence="3">
    <location>
        <begin position="246"/>
        <end position="406"/>
    </location>
</feature>
<dbReference type="InterPro" id="IPR032789">
    <property type="entry name" value="T2SS-T3SS_pil_N"/>
</dbReference>
<dbReference type="RefSeq" id="WP_341743207.1">
    <property type="nucleotide sequence ID" value="NZ_CP151406.1"/>
</dbReference>